<keyword evidence="2" id="KW-1185">Reference proteome</keyword>
<evidence type="ECO:0000313" key="1">
    <source>
        <dbReference type="EMBL" id="WHZ59482.1"/>
    </source>
</evidence>
<organism evidence="1 2">
    <name type="scientific">Metabacillus hrfriensis</name>
    <dbReference type="NCBI Taxonomy" id="3048891"/>
    <lineage>
        <taxon>Bacteria</taxon>
        <taxon>Bacillati</taxon>
        <taxon>Bacillota</taxon>
        <taxon>Bacilli</taxon>
        <taxon>Bacillales</taxon>
        <taxon>Bacillaceae</taxon>
        <taxon>Metabacillus</taxon>
    </lineage>
</organism>
<reference evidence="2" key="1">
    <citation type="journal article" date="2025" name="Aquaculture">
        <title>Assessment of the bioflocculant production and safety properties of Metabacillus hrfriensis sp. nov. based on phenotypic and whole-genome sequencing analysis.</title>
        <authorList>
            <person name="Zhang R."/>
            <person name="Zhao Z."/>
            <person name="Luo L."/>
            <person name="Wang S."/>
            <person name="Guo K."/>
            <person name="Xu W."/>
        </authorList>
    </citation>
    <scope>NUCLEOTIDE SEQUENCE [LARGE SCALE GENOMIC DNA]</scope>
    <source>
        <strain evidence="2">CT-WN-B3</strain>
    </source>
</reference>
<gene>
    <name evidence="1" type="ORF">QLQ22_09195</name>
</gene>
<dbReference type="EMBL" id="CP126116">
    <property type="protein sequence ID" value="WHZ59482.1"/>
    <property type="molecule type" value="Genomic_DNA"/>
</dbReference>
<evidence type="ECO:0000313" key="2">
    <source>
        <dbReference type="Proteomes" id="UP001226091"/>
    </source>
</evidence>
<proteinExistence type="predicted"/>
<accession>A0ACD4RG72</accession>
<sequence length="43" mass="5221">MKNRDKRQKRKRDMLKDYIKSRLKNLKPKTSKPPVSNHQSGRK</sequence>
<dbReference type="Proteomes" id="UP001226091">
    <property type="component" value="Chromosome"/>
</dbReference>
<name>A0ACD4RG72_9BACI</name>
<protein>
    <submittedName>
        <fullName evidence="1">Uncharacterized protein</fullName>
    </submittedName>
</protein>